<keyword evidence="2" id="KW-1185">Reference proteome</keyword>
<dbReference type="Proteomes" id="UP001165101">
    <property type="component" value="Unassembled WGS sequence"/>
</dbReference>
<organism evidence="1 2">
    <name type="scientific">Candida boidinii</name>
    <name type="common">Yeast</name>
    <dbReference type="NCBI Taxonomy" id="5477"/>
    <lineage>
        <taxon>Eukaryota</taxon>
        <taxon>Fungi</taxon>
        <taxon>Dikarya</taxon>
        <taxon>Ascomycota</taxon>
        <taxon>Saccharomycotina</taxon>
        <taxon>Pichiomycetes</taxon>
        <taxon>Pichiales</taxon>
        <taxon>Pichiaceae</taxon>
        <taxon>Ogataea</taxon>
        <taxon>Ogataea/Candida clade</taxon>
    </lineage>
</organism>
<dbReference type="EMBL" id="BSXV01000115">
    <property type="protein sequence ID" value="GME87572.1"/>
    <property type="molecule type" value="Genomic_DNA"/>
</dbReference>
<accession>A0ACB5TFB5</accession>
<protein>
    <submittedName>
        <fullName evidence="1">Unnamed protein product</fullName>
    </submittedName>
</protein>
<evidence type="ECO:0000313" key="2">
    <source>
        <dbReference type="Proteomes" id="UP001165101"/>
    </source>
</evidence>
<name>A0ACB5TFB5_CANBO</name>
<gene>
    <name evidence="1" type="ORF">Cboi01_000044500</name>
</gene>
<proteinExistence type="predicted"/>
<comment type="caution">
    <text evidence="1">The sequence shown here is derived from an EMBL/GenBank/DDBJ whole genome shotgun (WGS) entry which is preliminary data.</text>
</comment>
<sequence length="657" mass="76807">MINKDPNRKSFEDFPLEIWSIIGQFLEPYDIYHLLLCNKSLYEKVSSDLIWKEKVIETWHFFDKHLHPQEKNLQNNFKVNRDLNNLYFKDYSYRKAKDSSLLRLFRQVERNERISRSLTEIQKLSNTKVKDNLEYIRYVVSNEQLFYPQLMKSQRHFNKSFAIEFKNPTTHSFTDGFLKKDKDNNLKDRIDNLKDVYLSSKLLESIRYKHVFKIIIDVLISATEHLTSEKLLFELSYFDANFYEFLPYRNEIISKTIAAFKKIEFNADTCITEKIVHVATILFKLLKKVTGPLNSNYAEQDSLMFEDYLILRCYGGDCQGAPSVLNAIIQHICHLLNMEGITLNNQCLIINDPSYEYNKSFIFIDRFKITVKSYREMPNFLTTLDIDSARFKSAELNMLLDDWLMSLNIRESYGSNSRSMHPRPLGESDFEDSNIPQPTSTQITPSNPFIYLSRTNSSSDQLWFQSQILGTSKSSTFDKRLIKSFTGLIEEYKDTETLSQWSVEQFVLLLKGKAVSLSLMLLDLINESSERVGIDFGRLTHAIRNLISTTNGFEETYITNNTKIIRDNVFKKFKIGEIVLSDRINTLAVLIGFTTSPNDPEDLFAVLYSIDKEFYISNLNSIHGTADLPNDTILSFAEFDELGAYFNRYDWRHQRFV</sequence>
<evidence type="ECO:0000313" key="1">
    <source>
        <dbReference type="EMBL" id="GME87572.1"/>
    </source>
</evidence>
<reference evidence="1" key="1">
    <citation type="submission" date="2023-04" db="EMBL/GenBank/DDBJ databases">
        <title>Candida boidinii NBRC 1967.</title>
        <authorList>
            <person name="Ichikawa N."/>
            <person name="Sato H."/>
            <person name="Tonouchi N."/>
        </authorList>
    </citation>
    <scope>NUCLEOTIDE SEQUENCE</scope>
    <source>
        <strain evidence="1">NBRC 1967</strain>
    </source>
</reference>